<dbReference type="STRING" id="1064592.G0VGX9"/>
<feature type="compositionally biased region" description="Acidic residues" evidence="3">
    <location>
        <begin position="44"/>
        <end position="53"/>
    </location>
</feature>
<dbReference type="OrthoDB" id="5783963at2759"/>
<dbReference type="Pfam" id="PF13339">
    <property type="entry name" value="AATF-Che1"/>
    <property type="match status" value="1"/>
</dbReference>
<reference key="2">
    <citation type="submission" date="2011-08" db="EMBL/GenBank/DDBJ databases">
        <title>Genome sequence of Naumovozyma castellii.</title>
        <authorList>
            <person name="Gordon J.L."/>
            <person name="Armisen D."/>
            <person name="Proux-Wera E."/>
            <person name="OhEigeartaigh S.S."/>
            <person name="Byrne K.P."/>
            <person name="Wolfe K.H."/>
        </authorList>
    </citation>
    <scope>NUCLEOTIDE SEQUENCE</scope>
    <source>
        <strain>Type strain:CBS 4309</strain>
    </source>
</reference>
<dbReference type="PANTHER" id="PTHR15565">
    <property type="entry name" value="AATF PROTEIN APOPTOSIS ANTAGONIZING TRANSCRIPTION FACTOR"/>
    <property type="match status" value="1"/>
</dbReference>
<proteinExistence type="inferred from homology"/>
<dbReference type="InterPro" id="IPR025160">
    <property type="entry name" value="AATF"/>
</dbReference>
<evidence type="ECO:0000256" key="1">
    <source>
        <dbReference type="ARBA" id="ARBA00008966"/>
    </source>
</evidence>
<feature type="region of interest" description="Disordered" evidence="3">
    <location>
        <begin position="33"/>
        <end position="59"/>
    </location>
</feature>
<reference evidence="6 7" key="1">
    <citation type="journal article" date="2011" name="Proc. Natl. Acad. Sci. U.S.A.">
        <title>Evolutionary erosion of yeast sex chromosomes by mating-type switching accidents.</title>
        <authorList>
            <person name="Gordon J.L."/>
            <person name="Armisen D."/>
            <person name="Proux-Wera E."/>
            <person name="Oheigeartaigh S.S."/>
            <person name="Byrne K.P."/>
            <person name="Wolfe K.H."/>
        </authorList>
    </citation>
    <scope>NUCLEOTIDE SEQUENCE [LARGE SCALE GENOMIC DNA]</scope>
    <source>
        <strain evidence="7">ATCC 76901 / BCRC 22586 / CBS 4309 / NBRC 1992 / NRRL Y-12630</strain>
    </source>
</reference>
<keyword evidence="7" id="KW-1185">Reference proteome</keyword>
<feature type="compositionally biased region" description="Acidic residues" evidence="3">
    <location>
        <begin position="513"/>
        <end position="529"/>
    </location>
</feature>
<dbReference type="RefSeq" id="XP_003677105.1">
    <property type="nucleotide sequence ID" value="XM_003677057.1"/>
</dbReference>
<dbReference type="Pfam" id="PF08164">
    <property type="entry name" value="TRAUB"/>
    <property type="match status" value="1"/>
</dbReference>
<dbReference type="GeneID" id="96904398"/>
<dbReference type="FunCoup" id="G0VGX9">
    <property type="interactions" value="1026"/>
</dbReference>
<feature type="domain" description="AATF leucine zipper-containing" evidence="5">
    <location>
        <begin position="181"/>
        <end position="310"/>
    </location>
</feature>
<feature type="compositionally biased region" description="Basic and acidic residues" evidence="3">
    <location>
        <begin position="396"/>
        <end position="406"/>
    </location>
</feature>
<feature type="compositionally biased region" description="Basic and acidic residues" evidence="3">
    <location>
        <begin position="273"/>
        <end position="284"/>
    </location>
</feature>
<feature type="region of interest" description="Disordered" evidence="3">
    <location>
        <begin position="386"/>
        <end position="409"/>
    </location>
</feature>
<evidence type="ECO:0000259" key="4">
    <source>
        <dbReference type="Pfam" id="PF08164"/>
    </source>
</evidence>
<feature type="domain" description="Apoptosis-antagonizing transcription factor C-terminal" evidence="4">
    <location>
        <begin position="423"/>
        <end position="506"/>
    </location>
</feature>
<feature type="compositionally biased region" description="Acidic residues" evidence="3">
    <location>
        <begin position="128"/>
        <end position="152"/>
    </location>
</feature>
<feature type="region of interest" description="Disordered" evidence="3">
    <location>
        <begin position="263"/>
        <end position="284"/>
    </location>
</feature>
<feature type="region of interest" description="Disordered" evidence="3">
    <location>
        <begin position="73"/>
        <end position="154"/>
    </location>
</feature>
<comment type="similarity">
    <text evidence="1">Belongs to the AATF family.</text>
</comment>
<accession>G0VGX9</accession>
<evidence type="ECO:0000313" key="6">
    <source>
        <dbReference type="EMBL" id="CCC70750.1"/>
    </source>
</evidence>
<feature type="compositionally biased region" description="Acidic residues" evidence="3">
    <location>
        <begin position="109"/>
        <end position="120"/>
    </location>
</feature>
<gene>
    <name evidence="6" type="primary">NCAS0F02660</name>
    <name evidence="6" type="ordered locus">NCAS_0F02660</name>
</gene>
<dbReference type="GO" id="GO:0000462">
    <property type="term" value="P:maturation of SSU-rRNA from tricistronic rRNA transcript (SSU-rRNA, 5.8S rRNA, LSU-rRNA)"/>
    <property type="evidence" value="ECO:0007669"/>
    <property type="project" value="EnsemblFungi"/>
</dbReference>
<dbReference type="InterPro" id="IPR039223">
    <property type="entry name" value="AATF/Bfr2"/>
</dbReference>
<dbReference type="KEGG" id="ncs:NCAS_0F02660"/>
<dbReference type="HOGENOM" id="CLU_018299_2_2_1"/>
<organism evidence="6 7">
    <name type="scientific">Naumovozyma castellii</name>
    <name type="common">Yeast</name>
    <name type="synonym">Saccharomyces castellii</name>
    <dbReference type="NCBI Taxonomy" id="27288"/>
    <lineage>
        <taxon>Eukaryota</taxon>
        <taxon>Fungi</taxon>
        <taxon>Dikarya</taxon>
        <taxon>Ascomycota</taxon>
        <taxon>Saccharomycotina</taxon>
        <taxon>Saccharomycetes</taxon>
        <taxon>Saccharomycetales</taxon>
        <taxon>Saccharomycetaceae</taxon>
        <taxon>Naumovozyma</taxon>
    </lineage>
</organism>
<evidence type="ECO:0000256" key="2">
    <source>
        <dbReference type="ARBA" id="ARBA00013850"/>
    </source>
</evidence>
<sequence>MTKKLLADKIAKKINKVAVPDFDIEDDERAVFEHNENANSSNDDLSDLDDEKEEELKSAHYVDVGKSKLRANTLEIKDEKYQGSKGSRKDLFDNDNENVSDSGSSDEANNNEDDVSDSDDAISLKTDSEDELISESEEESGDSEAEEEDEDTELKRERLAKLVQQETKQVMNKLSQSIQRDAAKGYSIANQNRLFDNIIDMRIKLQKAVTNANKLPITKESWNTYTVESKETTKLLNKSSELVNRVLGQLINFRKDFQRGDNINQDIDSNDETSLHDKKRSFDDLNKDTDNLDEHLTKYRRAVLHKWSSKVTATSGNSALSSTKFKAINQPTDKQVENQLADLTRLRKRTYLNRRNLLPLGFQDDLKEKRLSYFQADADKAIDGEEEEDINQDIPKNYDPRRKDNNAIDTTENPYIFDDEDFYRVLLSDVVDKKTSNVQYGSTENPTVTISSRSNNKLKKNIDTKASKGRKLNYSVQDPIANFEAPINSGYKWNDEQIDEFFAGLLGQRINFNEDENEDDNNSGDDKEELEAIKNDDIQIFG</sequence>
<dbReference type="AlphaFoldDB" id="G0VGX9"/>
<name>G0VGX9_NAUCA</name>
<dbReference type="PANTHER" id="PTHR15565:SF0">
    <property type="entry name" value="PROTEIN AATF"/>
    <property type="match status" value="1"/>
</dbReference>
<dbReference type="InterPro" id="IPR012617">
    <property type="entry name" value="AATF_C"/>
</dbReference>
<feature type="compositionally biased region" description="Basic and acidic residues" evidence="3">
    <location>
        <begin position="75"/>
        <end position="92"/>
    </location>
</feature>
<dbReference type="eggNOG" id="KOG2773">
    <property type="taxonomic scope" value="Eukaryota"/>
</dbReference>
<dbReference type="OMA" id="INFMAPN"/>
<dbReference type="InParanoid" id="G0VGX9"/>
<protein>
    <recommendedName>
        <fullName evidence="2">Protein BFR2</fullName>
    </recommendedName>
</protein>
<dbReference type="Proteomes" id="UP000001640">
    <property type="component" value="Chromosome 6"/>
</dbReference>
<evidence type="ECO:0000259" key="5">
    <source>
        <dbReference type="Pfam" id="PF13339"/>
    </source>
</evidence>
<dbReference type="GO" id="GO:0032040">
    <property type="term" value="C:small-subunit processome"/>
    <property type="evidence" value="ECO:0007669"/>
    <property type="project" value="EnsemblFungi"/>
</dbReference>
<dbReference type="EMBL" id="HE576757">
    <property type="protein sequence ID" value="CCC70750.1"/>
    <property type="molecule type" value="Genomic_DNA"/>
</dbReference>
<evidence type="ECO:0000256" key="3">
    <source>
        <dbReference type="SAM" id="MobiDB-lite"/>
    </source>
</evidence>
<feature type="region of interest" description="Disordered" evidence="3">
    <location>
        <begin position="513"/>
        <end position="536"/>
    </location>
</feature>
<evidence type="ECO:0000313" key="7">
    <source>
        <dbReference type="Proteomes" id="UP000001640"/>
    </source>
</evidence>